<evidence type="ECO:0000256" key="5">
    <source>
        <dbReference type="ARBA" id="ARBA00023163"/>
    </source>
</evidence>
<proteinExistence type="predicted"/>
<evidence type="ECO:0000256" key="1">
    <source>
        <dbReference type="ARBA" id="ARBA00022723"/>
    </source>
</evidence>
<dbReference type="PANTHER" id="PTHR36206">
    <property type="entry name" value="ASPERCRYPTIN BIOSYNTHESIS CLUSTER-SPECIFIC TRANSCRIPTION REGULATOR ATNN-RELATED"/>
    <property type="match status" value="1"/>
</dbReference>
<evidence type="ECO:0000313" key="8">
    <source>
        <dbReference type="EMBL" id="KAK8052193.1"/>
    </source>
</evidence>
<dbReference type="Pfam" id="PF00172">
    <property type="entry name" value="Zn_clus"/>
    <property type="match status" value="1"/>
</dbReference>
<dbReference type="InterPro" id="IPR036864">
    <property type="entry name" value="Zn2-C6_fun-type_DNA-bd_sf"/>
</dbReference>
<dbReference type="Gene3D" id="4.10.240.10">
    <property type="entry name" value="Zn(2)-C6 fungal-type DNA-binding domain"/>
    <property type="match status" value="1"/>
</dbReference>
<evidence type="ECO:0000256" key="3">
    <source>
        <dbReference type="ARBA" id="ARBA00023015"/>
    </source>
</evidence>
<feature type="domain" description="Zn(2)-C6 fungal-type" evidence="7">
    <location>
        <begin position="10"/>
        <end position="36"/>
    </location>
</feature>
<name>A0ABR1U054_9PEZI</name>
<evidence type="ECO:0000313" key="9">
    <source>
        <dbReference type="Proteomes" id="UP001444661"/>
    </source>
</evidence>
<keyword evidence="2" id="KW-0862">Zinc</keyword>
<keyword evidence="1" id="KW-0479">Metal-binding</keyword>
<evidence type="ECO:0000256" key="6">
    <source>
        <dbReference type="ARBA" id="ARBA00023242"/>
    </source>
</evidence>
<dbReference type="InterPro" id="IPR052360">
    <property type="entry name" value="Transcr_Regulatory_Proteins"/>
</dbReference>
<sequence>MLSLGASSSRARKVKCDEARPTCSRCRKSGRECDGYGSVPIGSISWSRLLSSGNSAAEARSLDLFRRIAEPVFSGPATNPHWTTTLLQLSTHQGPARHAALAISLLYESSSSNDGLCGSSTSDQQHAAVMYYNRALKCAATERLDISMVLYLSILFTCIEFLRHNAPAAIEHCRHAVHILNVSNDNNLPMNISAIFRHLSVYPFFFGASVSDFPGLTHGSLSYHGFQSIDEVVEAMDSLLARSARLIREFEPRRQLRPGEYVPPPVLLVKWQGLRRDLDIWYAGLSAFRERQSSDVAAAAAGQAELSLYRLLEMRWLVSDIWVDTRLSPDEMVYDCCRGQFERMLTLAREESDFRESLGVADTKAFKFEMAMGPLLHFAVLKCRFLRLRLEILGLFKKISCENEGLWKSKQMEAINRCVIGREHSIKADSLSIDSLLGTWTDEPAVPSKEQRVADYYVGDVTQTYTQPSGCKELRQSIYFHFQIGTQGQMVQVMDWIALPEQ</sequence>
<keyword evidence="6" id="KW-0539">Nucleus</keyword>
<keyword evidence="5" id="KW-0804">Transcription</keyword>
<comment type="caution">
    <text evidence="8">The sequence shown here is derived from an EMBL/GenBank/DDBJ whole genome shotgun (WGS) entry which is preliminary data.</text>
</comment>
<reference evidence="8 9" key="1">
    <citation type="submission" date="2023-01" db="EMBL/GenBank/DDBJ databases">
        <title>Analysis of 21 Apiospora genomes using comparative genomics revels a genus with tremendous synthesis potential of carbohydrate active enzymes and secondary metabolites.</title>
        <authorList>
            <person name="Sorensen T."/>
        </authorList>
    </citation>
    <scope>NUCLEOTIDE SEQUENCE [LARGE SCALE GENOMIC DNA]</scope>
    <source>
        <strain evidence="8 9">CBS 33761</strain>
    </source>
</reference>
<dbReference type="PANTHER" id="PTHR36206:SF16">
    <property type="entry name" value="TRANSCRIPTION FACTOR DOMAIN-CONTAINING PROTEIN-RELATED"/>
    <property type="match status" value="1"/>
</dbReference>
<evidence type="ECO:0000259" key="7">
    <source>
        <dbReference type="Pfam" id="PF00172"/>
    </source>
</evidence>
<dbReference type="EMBL" id="JAQQWK010000002">
    <property type="protein sequence ID" value="KAK8052193.1"/>
    <property type="molecule type" value="Genomic_DNA"/>
</dbReference>
<keyword evidence="9" id="KW-1185">Reference proteome</keyword>
<dbReference type="SUPFAM" id="SSF57701">
    <property type="entry name" value="Zn2/Cys6 DNA-binding domain"/>
    <property type="match status" value="1"/>
</dbReference>
<accession>A0ABR1U054</accession>
<keyword evidence="3" id="KW-0805">Transcription regulation</keyword>
<gene>
    <name evidence="8" type="ORF">PG993_003578</name>
</gene>
<dbReference type="Proteomes" id="UP001444661">
    <property type="component" value="Unassembled WGS sequence"/>
</dbReference>
<organism evidence="8 9">
    <name type="scientific">Apiospora rasikravindrae</name>
    <dbReference type="NCBI Taxonomy" id="990691"/>
    <lineage>
        <taxon>Eukaryota</taxon>
        <taxon>Fungi</taxon>
        <taxon>Dikarya</taxon>
        <taxon>Ascomycota</taxon>
        <taxon>Pezizomycotina</taxon>
        <taxon>Sordariomycetes</taxon>
        <taxon>Xylariomycetidae</taxon>
        <taxon>Amphisphaeriales</taxon>
        <taxon>Apiosporaceae</taxon>
        <taxon>Apiospora</taxon>
    </lineage>
</organism>
<dbReference type="CDD" id="cd00067">
    <property type="entry name" value="GAL4"/>
    <property type="match status" value="1"/>
</dbReference>
<keyword evidence="4" id="KW-0238">DNA-binding</keyword>
<protein>
    <submittedName>
        <fullName evidence="8">Aspercryptin biosynthesis cluster-specific transcription regulator atnN</fullName>
    </submittedName>
</protein>
<evidence type="ECO:0000256" key="2">
    <source>
        <dbReference type="ARBA" id="ARBA00022833"/>
    </source>
</evidence>
<dbReference type="InterPro" id="IPR001138">
    <property type="entry name" value="Zn2Cys6_DnaBD"/>
</dbReference>
<evidence type="ECO:0000256" key="4">
    <source>
        <dbReference type="ARBA" id="ARBA00023125"/>
    </source>
</evidence>